<gene>
    <name evidence="2" type="ORF">DEIPH_ctg004orf0212</name>
</gene>
<organism evidence="2 3">
    <name type="scientific">Deinococcus phoenicis</name>
    <dbReference type="NCBI Taxonomy" id="1476583"/>
    <lineage>
        <taxon>Bacteria</taxon>
        <taxon>Thermotogati</taxon>
        <taxon>Deinococcota</taxon>
        <taxon>Deinococci</taxon>
        <taxon>Deinococcales</taxon>
        <taxon>Deinococcaceae</taxon>
        <taxon>Deinococcus</taxon>
    </lineage>
</organism>
<evidence type="ECO:0000313" key="2">
    <source>
        <dbReference type="EMBL" id="EYB69675.1"/>
    </source>
</evidence>
<feature type="region of interest" description="Disordered" evidence="1">
    <location>
        <begin position="281"/>
        <end position="329"/>
    </location>
</feature>
<dbReference type="PATRIC" id="fig|1476583.3.peg.352"/>
<keyword evidence="3" id="KW-1185">Reference proteome</keyword>
<feature type="compositionally biased region" description="Low complexity" evidence="1">
    <location>
        <begin position="302"/>
        <end position="322"/>
    </location>
</feature>
<name>A0A016QU80_9DEIO</name>
<dbReference type="AlphaFoldDB" id="A0A016QU80"/>
<dbReference type="Proteomes" id="UP000020492">
    <property type="component" value="Unassembled WGS sequence"/>
</dbReference>
<dbReference type="RefSeq" id="WP_034352788.1">
    <property type="nucleotide sequence ID" value="NZ_JHAC01000004.1"/>
</dbReference>
<dbReference type="EMBL" id="JHAC01000004">
    <property type="protein sequence ID" value="EYB69675.1"/>
    <property type="molecule type" value="Genomic_DNA"/>
</dbReference>
<proteinExistence type="predicted"/>
<comment type="caution">
    <text evidence="2">The sequence shown here is derived from an EMBL/GenBank/DDBJ whole genome shotgun (WGS) entry which is preliminary data.</text>
</comment>
<dbReference type="OrthoDB" id="53934at2"/>
<reference evidence="2 3" key="1">
    <citation type="submission" date="2014-03" db="EMBL/GenBank/DDBJ databases">
        <title>Draft genome sequence of Deinococcus phoenicis 1P10ME.</title>
        <authorList>
            <person name="Stepanov V.G."/>
            <person name="Vaishampayan P."/>
            <person name="Venkateswaran K."/>
            <person name="Fox G.E."/>
        </authorList>
    </citation>
    <scope>NUCLEOTIDE SEQUENCE [LARGE SCALE GENOMIC DNA]</scope>
    <source>
        <strain evidence="2 3">1P10ME</strain>
    </source>
</reference>
<evidence type="ECO:0000313" key="3">
    <source>
        <dbReference type="Proteomes" id="UP000020492"/>
    </source>
</evidence>
<evidence type="ECO:0000256" key="1">
    <source>
        <dbReference type="SAM" id="MobiDB-lite"/>
    </source>
</evidence>
<sequence>MNKNLRGEDAEWPQIIERAYAASGLSGTSLALMHWHAGRGSNAHAGADVYALSPPHLSGMYQEYTLSALFPDDPEARETFKALARGAELLQMLNRGRQPRYPLGQKPRIIIGADEAQVHPTLGYLADRVNLQAYQPLRQFKRRSKNPRWRDMTAALTSELLAFFPNGLARPLLDALPRHPARSKKAQEARQRLQVWALTLDPSSHLYRSFHDERAWEYNDVAVGGGKHDGQLLESVMQALGLEACRGTGSQLTVYMARGKDPQAARQDFTYLLALGEPARATPSPQAAHAPPGHQTAGKRGGVPLVLPPAGGDTAPAAATGARMEVVVP</sequence>
<accession>A0A016QU80</accession>
<protein>
    <submittedName>
        <fullName evidence="2">Uncharacterized protein</fullName>
    </submittedName>
</protein>